<protein>
    <recommendedName>
        <fullName evidence="3">Reverse transcriptase zinc-binding domain-containing protein</fullName>
    </recommendedName>
</protein>
<dbReference type="InterPro" id="IPR004244">
    <property type="entry name" value="Transposase_22"/>
</dbReference>
<comment type="caution">
    <text evidence="1">The sequence shown here is derived from an EMBL/GenBank/DDBJ whole genome shotgun (WGS) entry which is preliminary data.</text>
</comment>
<keyword evidence="2" id="KW-1185">Reference proteome</keyword>
<reference evidence="1" key="1">
    <citation type="journal article" date="2022" name="bioRxiv">
        <title>Sequencing and chromosome-scale assembly of the giantPleurodeles waltlgenome.</title>
        <authorList>
            <person name="Brown T."/>
            <person name="Elewa A."/>
            <person name="Iarovenko S."/>
            <person name="Subramanian E."/>
            <person name="Araus A.J."/>
            <person name="Petzold A."/>
            <person name="Susuki M."/>
            <person name="Suzuki K.-i.T."/>
            <person name="Hayashi T."/>
            <person name="Toyoda A."/>
            <person name="Oliveira C."/>
            <person name="Osipova E."/>
            <person name="Leigh N.D."/>
            <person name="Simon A."/>
            <person name="Yun M.H."/>
        </authorList>
    </citation>
    <scope>NUCLEOTIDE SEQUENCE</scope>
    <source>
        <strain evidence="1">20211129_DDA</strain>
        <tissue evidence="1">Liver</tissue>
    </source>
</reference>
<dbReference type="EMBL" id="JANPWB010000012">
    <property type="protein sequence ID" value="KAJ1115162.1"/>
    <property type="molecule type" value="Genomic_DNA"/>
</dbReference>
<organism evidence="1 2">
    <name type="scientific">Pleurodeles waltl</name>
    <name type="common">Iberian ribbed newt</name>
    <dbReference type="NCBI Taxonomy" id="8319"/>
    <lineage>
        <taxon>Eukaryota</taxon>
        <taxon>Metazoa</taxon>
        <taxon>Chordata</taxon>
        <taxon>Craniata</taxon>
        <taxon>Vertebrata</taxon>
        <taxon>Euteleostomi</taxon>
        <taxon>Amphibia</taxon>
        <taxon>Batrachia</taxon>
        <taxon>Caudata</taxon>
        <taxon>Salamandroidea</taxon>
        <taxon>Salamandridae</taxon>
        <taxon>Pleurodelinae</taxon>
        <taxon>Pleurodeles</taxon>
    </lineage>
</organism>
<dbReference type="Proteomes" id="UP001066276">
    <property type="component" value="Chromosome 8"/>
</dbReference>
<name>A0AAV7NJ77_PLEWA</name>
<dbReference type="PANTHER" id="PTHR11505">
    <property type="entry name" value="L1 TRANSPOSABLE ELEMENT-RELATED"/>
    <property type="match status" value="1"/>
</dbReference>
<dbReference type="AlphaFoldDB" id="A0AAV7NJ77"/>
<evidence type="ECO:0008006" key="3">
    <source>
        <dbReference type="Google" id="ProtNLM"/>
    </source>
</evidence>
<proteinExistence type="predicted"/>
<sequence length="388" mass="44828">MLGVCYAYGGSEDSYLLFGRSQQVTREAMEKQLEDTQWKLTDLEDRLRRNNLRVLGIPEGIEGSDTHSFMVALFKEAFPDLQQWDWDREIQRAHRLPFNRAGLSSAGVSDPVLASCRYWGIKNIGDMYCKSGCKSFMELQSQYGLPRTHFFKFLQVRNFFGCHKHDMPEMTKIPLVEAISRGDKIGMIYTLLVDLQSDDMVHQNERWSKRFGKAGDWMGQSLAMADTTLLSGNLKTQHYKTLFDLYYTPAKLKKWGKSSGLCNRCGEEEAEILHMFYLCPMLRVLLCEIGVFLKKITGCNVQLSAMLVLLGVTDSTEGIEPPLYKIRRFLFVAMAIFRLCIATDWIKKEPITFEGWRSRLLAIYNIELSLYKLKGYKKRHRGEEFGHH</sequence>
<dbReference type="Gene3D" id="3.30.70.1820">
    <property type="entry name" value="L1 transposable element, RRM domain"/>
    <property type="match status" value="1"/>
</dbReference>
<evidence type="ECO:0000313" key="2">
    <source>
        <dbReference type="Proteomes" id="UP001066276"/>
    </source>
</evidence>
<gene>
    <name evidence="1" type="ORF">NDU88_003388</name>
</gene>
<accession>A0AAV7NJ77</accession>
<evidence type="ECO:0000313" key="1">
    <source>
        <dbReference type="EMBL" id="KAJ1115162.1"/>
    </source>
</evidence>